<name>A0A4Q1D6B2_9BACT</name>
<sequence>MSTLVKNIFRFILFILVQAYVLDKVPPLHQFVKPYVYFLFILWLPFNMPRLALMLVAFVFGLCMDYFSGTPGLHAAPCVLIAYLRPFLLNVLLPQEKTEISYGEPGIKSLGFAPYSVYIVLLTFVHHTYLVLIEWLQFGDFLFFMGKVAATTAVSLLLIFIAEMLFYRKARFKTNAA</sequence>
<proteinExistence type="predicted"/>
<feature type="transmembrane region" description="Helical" evidence="1">
    <location>
        <begin position="7"/>
        <end position="22"/>
    </location>
</feature>
<evidence type="ECO:0000313" key="3">
    <source>
        <dbReference type="Proteomes" id="UP000290545"/>
    </source>
</evidence>
<organism evidence="2 3">
    <name type="scientific">Filimonas effusa</name>
    <dbReference type="NCBI Taxonomy" id="2508721"/>
    <lineage>
        <taxon>Bacteria</taxon>
        <taxon>Pseudomonadati</taxon>
        <taxon>Bacteroidota</taxon>
        <taxon>Chitinophagia</taxon>
        <taxon>Chitinophagales</taxon>
        <taxon>Chitinophagaceae</taxon>
        <taxon>Filimonas</taxon>
    </lineage>
</organism>
<dbReference type="OrthoDB" id="1132160at2"/>
<evidence type="ECO:0000256" key="1">
    <source>
        <dbReference type="SAM" id="Phobius"/>
    </source>
</evidence>
<comment type="caution">
    <text evidence="2">The sequence shown here is derived from an EMBL/GenBank/DDBJ whole genome shotgun (WGS) entry which is preliminary data.</text>
</comment>
<dbReference type="Proteomes" id="UP000290545">
    <property type="component" value="Unassembled WGS sequence"/>
</dbReference>
<protein>
    <submittedName>
        <fullName evidence="2">Rod shape-determining protein MreD</fullName>
    </submittedName>
</protein>
<dbReference type="EMBL" id="SDHZ01000002">
    <property type="protein sequence ID" value="RXK83506.1"/>
    <property type="molecule type" value="Genomic_DNA"/>
</dbReference>
<keyword evidence="1" id="KW-0812">Transmembrane</keyword>
<dbReference type="RefSeq" id="WP_129004559.1">
    <property type="nucleotide sequence ID" value="NZ_SDHZ01000002.1"/>
</dbReference>
<reference evidence="2 3" key="1">
    <citation type="submission" date="2019-01" db="EMBL/GenBank/DDBJ databases">
        <title>Filimonas sp. strain TTM-71.</title>
        <authorList>
            <person name="Chen W.-M."/>
        </authorList>
    </citation>
    <scope>NUCLEOTIDE SEQUENCE [LARGE SCALE GENOMIC DNA]</scope>
    <source>
        <strain evidence="2 3">TTM-71</strain>
    </source>
</reference>
<feature type="transmembrane region" description="Helical" evidence="1">
    <location>
        <begin position="148"/>
        <end position="167"/>
    </location>
</feature>
<accession>A0A4Q1D6B2</accession>
<keyword evidence="1" id="KW-0472">Membrane</keyword>
<keyword evidence="3" id="KW-1185">Reference proteome</keyword>
<gene>
    <name evidence="2" type="ORF">ESB13_15550</name>
</gene>
<dbReference type="AlphaFoldDB" id="A0A4Q1D6B2"/>
<feature type="transmembrane region" description="Helical" evidence="1">
    <location>
        <begin position="115"/>
        <end position="136"/>
    </location>
</feature>
<evidence type="ECO:0000313" key="2">
    <source>
        <dbReference type="EMBL" id="RXK83506.1"/>
    </source>
</evidence>
<keyword evidence="1" id="KW-1133">Transmembrane helix</keyword>